<proteinExistence type="predicted"/>
<keyword evidence="2" id="KW-1185">Reference proteome</keyword>
<dbReference type="AlphaFoldDB" id="A0A9X0L5T7"/>
<dbReference type="EMBL" id="LNAL01000005">
    <property type="protein sequence ID" value="KUG09052.1"/>
    <property type="molecule type" value="Genomic_DNA"/>
</dbReference>
<reference evidence="1 2" key="1">
    <citation type="submission" date="2015-11" db="EMBL/GenBank/DDBJ databases">
        <title>Solirubrum puertoriconensis gen. nov. an environmental bacteria isolated in Puerto Rico.</title>
        <authorList>
            <person name="Cuebas-Irizarry M.F."/>
            <person name="Montalvo-Rodriguez R."/>
        </authorList>
    </citation>
    <scope>NUCLEOTIDE SEQUENCE [LARGE SCALE GENOMIC DNA]</scope>
    <source>
        <strain evidence="1 2">MC1A</strain>
    </source>
</reference>
<evidence type="ECO:0008006" key="3">
    <source>
        <dbReference type="Google" id="ProtNLM"/>
    </source>
</evidence>
<sequence>MRLYFENPVGRVFTHSEGYLRLEYKPGLRKLDELKALVHHLSNLYERAGYHRILVDQRQMREFTPAECTWVAEYWRKLAEGRPPLYRATLPPTASLARLAAANLLALASTVALVNKSFDDESQAVTWLLKSHLAVTA</sequence>
<comment type="caution">
    <text evidence="1">The sequence shown here is derived from an EMBL/GenBank/DDBJ whole genome shotgun (WGS) entry which is preliminary data.</text>
</comment>
<protein>
    <recommendedName>
        <fullName evidence="3">STAS/SEC14 domain-containing protein</fullName>
    </recommendedName>
</protein>
<dbReference type="Proteomes" id="UP000054223">
    <property type="component" value="Unassembled WGS sequence"/>
</dbReference>
<evidence type="ECO:0000313" key="1">
    <source>
        <dbReference type="EMBL" id="KUG09052.1"/>
    </source>
</evidence>
<name>A0A9X0L5T7_SOLP1</name>
<dbReference type="RefSeq" id="WP_059068484.1">
    <property type="nucleotide sequence ID" value="NZ_LNAL01000005.1"/>
</dbReference>
<dbReference type="OrthoDB" id="880716at2"/>
<accession>A0A9X0L5T7</accession>
<organism evidence="1 2">
    <name type="scientific">Solirubrum puertoriconensis</name>
    <dbReference type="NCBI Taxonomy" id="1751427"/>
    <lineage>
        <taxon>Bacteria</taxon>
        <taxon>Pseudomonadati</taxon>
        <taxon>Bacteroidota</taxon>
        <taxon>Cytophagia</taxon>
        <taxon>Cytophagales</taxon>
    </lineage>
</organism>
<gene>
    <name evidence="1" type="ORF">ASU33_19710</name>
</gene>
<evidence type="ECO:0000313" key="2">
    <source>
        <dbReference type="Proteomes" id="UP000054223"/>
    </source>
</evidence>